<evidence type="ECO:0008006" key="2">
    <source>
        <dbReference type="Google" id="ProtNLM"/>
    </source>
</evidence>
<dbReference type="eggNOG" id="ENOG5030717">
    <property type="taxonomic scope" value="Bacteria"/>
</dbReference>
<dbReference type="EMBL" id="CP001010">
    <property type="protein sequence ID" value="ACB43661.1"/>
    <property type="molecule type" value="Genomic_DNA"/>
</dbReference>
<proteinExistence type="predicted"/>
<dbReference type="HOGENOM" id="CLU_083007_1_0_4"/>
<dbReference type="OrthoDB" id="6862397at2"/>
<reference evidence="1" key="1">
    <citation type="submission" date="2008-03" db="EMBL/GenBank/DDBJ databases">
        <title>Complete sequence of Polynucleobacter necessarius STIR1.</title>
        <authorList>
            <consortium name="US DOE Joint Genome Institute"/>
            <person name="Copeland A."/>
            <person name="Lucas S."/>
            <person name="Lapidus A."/>
            <person name="Barry K."/>
            <person name="Detter J.C."/>
            <person name="Glavina del Rio T."/>
            <person name="Hammon N."/>
            <person name="Israni S."/>
            <person name="Dalin E."/>
            <person name="Tice H."/>
            <person name="Pitluck S."/>
            <person name="Chain P."/>
            <person name="Malfatti S."/>
            <person name="Shin M."/>
            <person name="Vergez L."/>
            <person name="Schmutz J."/>
            <person name="Larimer F."/>
            <person name="Land M."/>
            <person name="Hauser L."/>
            <person name="Kyrpides N."/>
            <person name="Kim E."/>
            <person name="Hahn M."/>
            <person name="Richardson P."/>
        </authorList>
    </citation>
    <scope>NUCLEOTIDE SEQUENCE [LARGE SCALE GENOMIC DNA]</scope>
    <source>
        <strain evidence="1">STIR1</strain>
    </source>
</reference>
<evidence type="ECO:0000313" key="1">
    <source>
        <dbReference type="EMBL" id="ACB43661.1"/>
    </source>
</evidence>
<sequence length="180" mass="20512">MLSNSKPRSLLHTREITFQGYAREDGLWDIEGHLKDFKTNPFQTSAKVWQPGEAFHDMWVRVTLDKEFVIQDIEAVMDRHPHPECTAVLPPMDSLIGAQLGKGWRKTIDTHLGGIKSCTHLRELLTNLATAAFQSIPGAFFDPNGEKPPLYLGTCKAWDFDGPVVMRVYPQFYQWNKPKS</sequence>
<dbReference type="KEGG" id="pne:Pnec_0378"/>
<dbReference type="Pfam" id="PF11136">
    <property type="entry name" value="DUF2889"/>
    <property type="match status" value="1"/>
</dbReference>
<protein>
    <recommendedName>
        <fullName evidence="2">DUF2889 domain-containing protein</fullName>
    </recommendedName>
</protein>
<organism evidence="1">
    <name type="scientific">Polynucleobacter necessarius subsp. necessarius (strain STIR1)</name>
    <dbReference type="NCBI Taxonomy" id="452638"/>
    <lineage>
        <taxon>Bacteria</taxon>
        <taxon>Pseudomonadati</taxon>
        <taxon>Pseudomonadota</taxon>
        <taxon>Betaproteobacteria</taxon>
        <taxon>Burkholderiales</taxon>
        <taxon>Burkholderiaceae</taxon>
        <taxon>Polynucleobacter</taxon>
    </lineage>
</organism>
<dbReference type="AlphaFoldDB" id="B1XTI4"/>
<name>B1XTI4_POLNS</name>
<dbReference type="STRING" id="452638.Pnec_0378"/>
<gene>
    <name evidence="1" type="ordered locus">Pnec_0378</name>
</gene>
<dbReference type="InterPro" id="IPR021312">
    <property type="entry name" value="DUF2889"/>
</dbReference>
<accession>B1XTI4</accession>